<evidence type="ECO:0000256" key="2">
    <source>
        <dbReference type="ARBA" id="ARBA00035722"/>
    </source>
</evidence>
<sequence>MELRNVAIIAHVDHGKTTLVDGLLKQSKTFRENESLMSQNLIMDSNDQERERGITILAKNTAVNYKNYKINIIDTPGHSDFGGEVERTLNMADGALLLVDAQEGPMPQTKFVLKKALEIGLKIIIVINKIDKKDARIDDTIRRVHDLILELATEDSQLDTVIIYAIGREAKAWNDLPSDYIAEADLTPVFDAIIKHIPAPTVDHDSPFQMLVSTLDWDNFKGKYVIGRVKRGNVFPGMQVTLLKADGTNENYTVDKVYVNQGLKRVEVEKGESGDIIALTGIKNAGIGDTVSDAGNPEALPTIKIEEPTLSMSIGPNTSPFMGKEGRFLTGRQILERIEREMQTNVAMRFKITEEGQYVISGRGELHLSVLLETMRREGFEMEVGKPKVIIKEIDGIQMEPVEELTIDVDNEYLGDVKSEIGRRRGILVRQTEETQHSTRLLFEITTKGILGLRGALLTISKGTAVMSSSFLRYDPITPDIKKLRRGVLIAAETGKTASYGLASAQEKGSIFVGPQIQVYEGMIVGMNGRDEDLEINVCKEKQLTNNRSVGEEGIMLTPPLIMSLEQCIGFLEDDELLEITPQNLRLRKKILEKTARYRANKK</sequence>
<keyword evidence="1" id="KW-0547">Nucleotide-binding</keyword>
<dbReference type="SUPFAM" id="SSF54980">
    <property type="entry name" value="EF-G C-terminal domain-like"/>
    <property type="match status" value="2"/>
</dbReference>
<reference evidence="4 5" key="1">
    <citation type="journal article" date="2020" name="Biotechnol. Biofuels">
        <title>New insights from the biogas microbiome by comprehensive genome-resolved metagenomics of nearly 1600 species originating from multiple anaerobic digesters.</title>
        <authorList>
            <person name="Campanaro S."/>
            <person name="Treu L."/>
            <person name="Rodriguez-R L.M."/>
            <person name="Kovalovszki A."/>
            <person name="Ziels R.M."/>
            <person name="Maus I."/>
            <person name="Zhu X."/>
            <person name="Kougias P.G."/>
            <person name="Basile A."/>
            <person name="Luo G."/>
            <person name="Schluter A."/>
            <person name="Konstantinidis K.T."/>
            <person name="Angelidaki I."/>
        </authorList>
    </citation>
    <scope>NUCLEOTIDE SEQUENCE [LARGE SCALE GENOMIC DNA]</scope>
    <source>
        <strain evidence="4">AS27yjCOA_165</strain>
    </source>
</reference>
<dbReference type="Pfam" id="PF00009">
    <property type="entry name" value="GTP_EFTU"/>
    <property type="match status" value="1"/>
</dbReference>
<dbReference type="InterPro" id="IPR027417">
    <property type="entry name" value="P-loop_NTPase"/>
</dbReference>
<dbReference type="Gene3D" id="3.40.50.300">
    <property type="entry name" value="P-loop containing nucleotide triphosphate hydrolases"/>
    <property type="match status" value="1"/>
</dbReference>
<dbReference type="PROSITE" id="PS51722">
    <property type="entry name" value="G_TR_2"/>
    <property type="match status" value="1"/>
</dbReference>
<dbReference type="PRINTS" id="PR00315">
    <property type="entry name" value="ELONGATNFCT"/>
</dbReference>
<dbReference type="AlphaFoldDB" id="A0A7X9DKM4"/>
<dbReference type="Gene3D" id="2.40.30.10">
    <property type="entry name" value="Translation factors"/>
    <property type="match status" value="1"/>
</dbReference>
<dbReference type="NCBIfam" id="TIGR01394">
    <property type="entry name" value="TypA_BipA"/>
    <property type="match status" value="1"/>
</dbReference>
<dbReference type="InterPro" id="IPR000640">
    <property type="entry name" value="EFG_V-like"/>
</dbReference>
<dbReference type="GO" id="GO:0005829">
    <property type="term" value="C:cytosol"/>
    <property type="evidence" value="ECO:0007669"/>
    <property type="project" value="TreeGrafter"/>
</dbReference>
<dbReference type="Proteomes" id="UP000526033">
    <property type="component" value="Unassembled WGS sequence"/>
</dbReference>
<dbReference type="GO" id="GO:0005525">
    <property type="term" value="F:GTP binding"/>
    <property type="evidence" value="ECO:0007669"/>
    <property type="project" value="UniProtKB-KW"/>
</dbReference>
<proteinExistence type="predicted"/>
<dbReference type="CDD" id="cd01891">
    <property type="entry name" value="TypA_BipA"/>
    <property type="match status" value="1"/>
</dbReference>
<gene>
    <name evidence="4" type="primary">typA</name>
    <name evidence="4" type="ORF">GYA27_01445</name>
</gene>
<dbReference type="PANTHER" id="PTHR42908">
    <property type="entry name" value="TRANSLATION ELONGATION FACTOR-RELATED"/>
    <property type="match status" value="1"/>
</dbReference>
<dbReference type="Pfam" id="PF03144">
    <property type="entry name" value="GTP_EFTU_D2"/>
    <property type="match status" value="1"/>
</dbReference>
<comment type="caution">
    <text evidence="4">The sequence shown here is derived from an EMBL/GenBank/DDBJ whole genome shotgun (WGS) entry which is preliminary data.</text>
</comment>
<dbReference type="InterPro" id="IPR047041">
    <property type="entry name" value="BipA_GTP-bd_dom"/>
</dbReference>
<evidence type="ECO:0000256" key="1">
    <source>
        <dbReference type="ARBA" id="ARBA00023134"/>
    </source>
</evidence>
<dbReference type="InterPro" id="IPR035647">
    <property type="entry name" value="EFG_III/V"/>
</dbReference>
<dbReference type="InterPro" id="IPR005225">
    <property type="entry name" value="Small_GTP-bd"/>
</dbReference>
<dbReference type="FunFam" id="3.30.70.870:FF:000003">
    <property type="entry name" value="GTP-binding protein TypA"/>
    <property type="match status" value="1"/>
</dbReference>
<dbReference type="SUPFAM" id="SSF52540">
    <property type="entry name" value="P-loop containing nucleoside triphosphate hydrolases"/>
    <property type="match status" value="1"/>
</dbReference>
<dbReference type="InterPro" id="IPR006298">
    <property type="entry name" value="BipA"/>
</dbReference>
<dbReference type="InterPro" id="IPR048876">
    <property type="entry name" value="BipA_C"/>
</dbReference>
<dbReference type="Pfam" id="PF21018">
    <property type="entry name" value="BipA_C"/>
    <property type="match status" value="1"/>
</dbReference>
<dbReference type="GO" id="GO:1990904">
    <property type="term" value="C:ribonucleoprotein complex"/>
    <property type="evidence" value="ECO:0007669"/>
    <property type="project" value="TreeGrafter"/>
</dbReference>
<accession>A0A7X9DKM4</accession>
<dbReference type="InterPro" id="IPR004161">
    <property type="entry name" value="EFTu-like_2"/>
</dbReference>
<dbReference type="FunFam" id="2.40.30.10:FF:000016">
    <property type="entry name" value="GTP-binding protein TypA"/>
    <property type="match status" value="1"/>
</dbReference>
<dbReference type="EMBL" id="JAAZNL010000016">
    <property type="protein sequence ID" value="NMB69852.1"/>
    <property type="molecule type" value="Genomic_DNA"/>
</dbReference>
<dbReference type="InterPro" id="IPR031157">
    <property type="entry name" value="G_TR_CS"/>
</dbReference>
<dbReference type="InterPro" id="IPR009000">
    <property type="entry name" value="Transl_B-barrel_sf"/>
</dbReference>
<evidence type="ECO:0000259" key="3">
    <source>
        <dbReference type="PROSITE" id="PS51722"/>
    </source>
</evidence>
<evidence type="ECO:0000313" key="5">
    <source>
        <dbReference type="Proteomes" id="UP000526033"/>
    </source>
</evidence>
<dbReference type="GO" id="GO:0003924">
    <property type="term" value="F:GTPase activity"/>
    <property type="evidence" value="ECO:0007669"/>
    <property type="project" value="InterPro"/>
</dbReference>
<dbReference type="Gene3D" id="3.30.70.240">
    <property type="match status" value="1"/>
</dbReference>
<dbReference type="CDD" id="cd03691">
    <property type="entry name" value="BipA_TypA_II"/>
    <property type="match status" value="1"/>
</dbReference>
<organism evidence="4 5">
    <name type="scientific">candidate division WWE3 bacterium</name>
    <dbReference type="NCBI Taxonomy" id="2053526"/>
    <lineage>
        <taxon>Bacteria</taxon>
        <taxon>Katanobacteria</taxon>
    </lineage>
</organism>
<dbReference type="PROSITE" id="PS00301">
    <property type="entry name" value="G_TR_1"/>
    <property type="match status" value="1"/>
</dbReference>
<dbReference type="InterPro" id="IPR000795">
    <property type="entry name" value="T_Tr_GTP-bd_dom"/>
</dbReference>
<dbReference type="SUPFAM" id="SSF50447">
    <property type="entry name" value="Translation proteins"/>
    <property type="match status" value="1"/>
</dbReference>
<dbReference type="PANTHER" id="PTHR42908:SF8">
    <property type="entry name" value="TR-TYPE G DOMAIN-CONTAINING PROTEIN"/>
    <property type="match status" value="1"/>
</dbReference>
<keyword evidence="1" id="KW-0342">GTP-binding</keyword>
<dbReference type="InterPro" id="IPR042116">
    <property type="entry name" value="TypA/BipA_C"/>
</dbReference>
<feature type="domain" description="Tr-type G" evidence="3">
    <location>
        <begin position="1"/>
        <end position="201"/>
    </location>
</feature>
<dbReference type="Pfam" id="PF00679">
    <property type="entry name" value="EFG_C"/>
    <property type="match status" value="1"/>
</dbReference>
<dbReference type="InterPro" id="IPR047042">
    <property type="entry name" value="BipA_II"/>
</dbReference>
<evidence type="ECO:0000313" key="4">
    <source>
        <dbReference type="EMBL" id="NMB69852.1"/>
    </source>
</evidence>
<dbReference type="NCBIfam" id="TIGR00231">
    <property type="entry name" value="small_GTP"/>
    <property type="match status" value="1"/>
</dbReference>
<protein>
    <recommendedName>
        <fullName evidence="2">50S ribosomal subunit assembly factor BipA</fullName>
    </recommendedName>
</protein>
<dbReference type="Gene3D" id="2.40.50.250">
    <property type="entry name" value="bipa protein"/>
    <property type="match status" value="1"/>
</dbReference>
<dbReference type="Gene3D" id="3.30.70.870">
    <property type="entry name" value="Elongation Factor G (Translational Gtpase), domain 3"/>
    <property type="match status" value="1"/>
</dbReference>
<name>A0A7X9DKM4_UNCKA</name>
<dbReference type="FunFam" id="3.40.50.300:FF:000055">
    <property type="entry name" value="GTP-binding protein TypA"/>
    <property type="match status" value="1"/>
</dbReference>